<dbReference type="PANTHER" id="PTHR21091">
    <property type="entry name" value="METHYLTETRAHYDROFOLATE:HOMOCYSTEINE METHYLTRANSFERASE RELATED"/>
    <property type="match status" value="1"/>
</dbReference>
<reference evidence="2 3" key="1">
    <citation type="submission" date="2024-01" db="EMBL/GenBank/DDBJ databases">
        <title>The complete chloroplast genome sequence of Lithospermum erythrorhizon: insights into the phylogenetic relationship among Boraginaceae species and the maternal lineages of purple gromwells.</title>
        <authorList>
            <person name="Okada T."/>
            <person name="Watanabe K."/>
        </authorList>
    </citation>
    <scope>NUCLEOTIDE SEQUENCE [LARGE SCALE GENOMIC DNA]</scope>
</reference>
<dbReference type="InterPro" id="IPR000257">
    <property type="entry name" value="Uroporphyrinogen_deCOase"/>
</dbReference>
<dbReference type="PANTHER" id="PTHR21091:SF167">
    <property type="entry name" value="UROPORPHYRINOGEN DECARBOXYLASE 1, CHLOROPLASTIC"/>
    <property type="match status" value="1"/>
</dbReference>
<feature type="domain" description="Uroporphyrinogen decarboxylase (URO-D)" evidence="1">
    <location>
        <begin position="8"/>
        <end position="241"/>
    </location>
</feature>
<keyword evidence="3" id="KW-1185">Reference proteome</keyword>
<dbReference type="SUPFAM" id="SSF51726">
    <property type="entry name" value="UROD/MetE-like"/>
    <property type="match status" value="1"/>
</dbReference>
<dbReference type="GO" id="GO:0008168">
    <property type="term" value="F:methyltransferase activity"/>
    <property type="evidence" value="ECO:0007669"/>
    <property type="project" value="UniProtKB-KW"/>
</dbReference>
<name>A0AAV3PAV8_LITER</name>
<comment type="caution">
    <text evidence="2">The sequence shown here is derived from an EMBL/GenBank/DDBJ whole genome shotgun (WGS) entry which is preliminary data.</text>
</comment>
<organism evidence="2 3">
    <name type="scientific">Lithospermum erythrorhizon</name>
    <name type="common">Purple gromwell</name>
    <name type="synonym">Lithospermum officinale var. erythrorhizon</name>
    <dbReference type="NCBI Taxonomy" id="34254"/>
    <lineage>
        <taxon>Eukaryota</taxon>
        <taxon>Viridiplantae</taxon>
        <taxon>Streptophyta</taxon>
        <taxon>Embryophyta</taxon>
        <taxon>Tracheophyta</taxon>
        <taxon>Spermatophyta</taxon>
        <taxon>Magnoliopsida</taxon>
        <taxon>eudicotyledons</taxon>
        <taxon>Gunneridae</taxon>
        <taxon>Pentapetalae</taxon>
        <taxon>asterids</taxon>
        <taxon>lamiids</taxon>
        <taxon>Boraginales</taxon>
        <taxon>Boraginaceae</taxon>
        <taxon>Boraginoideae</taxon>
        <taxon>Lithospermeae</taxon>
        <taxon>Lithospermum</taxon>
    </lineage>
</organism>
<dbReference type="GO" id="GO:0006779">
    <property type="term" value="P:porphyrin-containing compound biosynthetic process"/>
    <property type="evidence" value="ECO:0007669"/>
    <property type="project" value="InterPro"/>
</dbReference>
<dbReference type="Gene3D" id="3.20.20.210">
    <property type="match status" value="1"/>
</dbReference>
<dbReference type="Pfam" id="PF01208">
    <property type="entry name" value="URO-D"/>
    <property type="match status" value="1"/>
</dbReference>
<dbReference type="GO" id="GO:0004853">
    <property type="term" value="F:uroporphyrinogen decarboxylase activity"/>
    <property type="evidence" value="ECO:0007669"/>
    <property type="project" value="InterPro"/>
</dbReference>
<sequence length="260" mass="28396">MSCRQRVRGPVIKSPIRSEDDLKSLHAIDLGKLNFVGESLKILRKEVGDQAAVLGFIGAPWTIATYIVEGGTTRTYTKIKSMCHTAPHILRALLSHLTEAIAEYAVYQVESGAHCIQIFDSWGGQLAPSMWELWSKPYINKIVSTVKERCPGTPLVLYINGNGGLLERMKATGVDHTGKCGSSFSYVDPASLFSPLPAVSDEIKRVVKSAGPRRHVLNLGHGVLVGTPEEAVAHFFDVARSLDISNLFSDQEVEASHMLV</sequence>
<dbReference type="Proteomes" id="UP001454036">
    <property type="component" value="Unassembled WGS sequence"/>
</dbReference>
<gene>
    <name evidence="2" type="ORF">LIER_36723</name>
</gene>
<proteinExistence type="predicted"/>
<evidence type="ECO:0000313" key="2">
    <source>
        <dbReference type="EMBL" id="GAA0148456.1"/>
    </source>
</evidence>
<dbReference type="InterPro" id="IPR038071">
    <property type="entry name" value="UROD/MetE-like_sf"/>
</dbReference>
<evidence type="ECO:0000259" key="1">
    <source>
        <dbReference type="Pfam" id="PF01208"/>
    </source>
</evidence>
<evidence type="ECO:0000313" key="3">
    <source>
        <dbReference type="Proteomes" id="UP001454036"/>
    </source>
</evidence>
<dbReference type="EMBL" id="BAABME010017027">
    <property type="protein sequence ID" value="GAA0148456.1"/>
    <property type="molecule type" value="Genomic_DNA"/>
</dbReference>
<accession>A0AAV3PAV8</accession>
<keyword evidence="2" id="KW-0808">Transferase</keyword>
<dbReference type="AlphaFoldDB" id="A0AAV3PAV8"/>
<protein>
    <submittedName>
        <fullName evidence="2">Methyltransferase</fullName>
    </submittedName>
</protein>
<keyword evidence="2" id="KW-0489">Methyltransferase</keyword>
<dbReference type="GO" id="GO:0032259">
    <property type="term" value="P:methylation"/>
    <property type="evidence" value="ECO:0007669"/>
    <property type="project" value="UniProtKB-KW"/>
</dbReference>